<dbReference type="InterPro" id="IPR020476">
    <property type="entry name" value="Nudix_hydrolase"/>
</dbReference>
<evidence type="ECO:0000313" key="7">
    <source>
        <dbReference type="Proteomes" id="UP001154282"/>
    </source>
</evidence>
<organism evidence="6 7">
    <name type="scientific">Linum tenue</name>
    <dbReference type="NCBI Taxonomy" id="586396"/>
    <lineage>
        <taxon>Eukaryota</taxon>
        <taxon>Viridiplantae</taxon>
        <taxon>Streptophyta</taxon>
        <taxon>Embryophyta</taxon>
        <taxon>Tracheophyta</taxon>
        <taxon>Spermatophyta</taxon>
        <taxon>Magnoliopsida</taxon>
        <taxon>eudicotyledons</taxon>
        <taxon>Gunneridae</taxon>
        <taxon>Pentapetalae</taxon>
        <taxon>rosids</taxon>
        <taxon>fabids</taxon>
        <taxon>Malpighiales</taxon>
        <taxon>Linaceae</taxon>
        <taxon>Linum</taxon>
    </lineage>
</organism>
<dbReference type="Pfam" id="PF18290">
    <property type="entry name" value="Nudix_hydro"/>
    <property type="match status" value="1"/>
</dbReference>
<proteinExistence type="inferred from homology"/>
<dbReference type="PROSITE" id="PS51462">
    <property type="entry name" value="NUDIX"/>
    <property type="match status" value="1"/>
</dbReference>
<dbReference type="FunFam" id="3.40.630.30:FF:000016">
    <property type="entry name" value="nudix hydrolase 2"/>
    <property type="match status" value="1"/>
</dbReference>
<dbReference type="InterPro" id="IPR015797">
    <property type="entry name" value="NUDIX_hydrolase-like_dom_sf"/>
</dbReference>
<dbReference type="GO" id="GO:0035529">
    <property type="term" value="F:NADH pyrophosphatase activity"/>
    <property type="evidence" value="ECO:0007669"/>
    <property type="project" value="TreeGrafter"/>
</dbReference>
<feature type="domain" description="Nudix hydrolase" evidence="5">
    <location>
        <begin position="201"/>
        <end position="331"/>
    </location>
</feature>
<dbReference type="InterPro" id="IPR040618">
    <property type="entry name" value="Pre-Nudix"/>
</dbReference>
<dbReference type="PANTHER" id="PTHR13994:SF26">
    <property type="entry name" value="NUDIX HYDROLASE 5-RELATED"/>
    <property type="match status" value="1"/>
</dbReference>
<dbReference type="Pfam" id="PF00293">
    <property type="entry name" value="NUDIX"/>
    <property type="match status" value="1"/>
</dbReference>
<dbReference type="Proteomes" id="UP001154282">
    <property type="component" value="Unassembled WGS sequence"/>
</dbReference>
<dbReference type="GO" id="GO:0051287">
    <property type="term" value="F:NAD binding"/>
    <property type="evidence" value="ECO:0007669"/>
    <property type="project" value="TreeGrafter"/>
</dbReference>
<dbReference type="InterPro" id="IPR020084">
    <property type="entry name" value="NUDIX_hydrolase_CS"/>
</dbReference>
<evidence type="ECO:0000256" key="3">
    <source>
        <dbReference type="ARBA" id="ARBA00022801"/>
    </source>
</evidence>
<evidence type="ECO:0000256" key="4">
    <source>
        <dbReference type="RuleBase" id="RU003476"/>
    </source>
</evidence>
<dbReference type="GO" id="GO:0046872">
    <property type="term" value="F:metal ion binding"/>
    <property type="evidence" value="ECO:0007669"/>
    <property type="project" value="UniProtKB-KW"/>
</dbReference>
<evidence type="ECO:0000313" key="6">
    <source>
        <dbReference type="EMBL" id="CAI0383476.1"/>
    </source>
</evidence>
<dbReference type="PRINTS" id="PR01356">
    <property type="entry name" value="GFGPROTEIN"/>
</dbReference>
<dbReference type="SUPFAM" id="SSF55811">
    <property type="entry name" value="Nudix"/>
    <property type="match status" value="1"/>
</dbReference>
<dbReference type="FunFam" id="3.90.79.10:FF:000015">
    <property type="entry name" value="Nudix hydrolase 8"/>
    <property type="match status" value="1"/>
</dbReference>
<dbReference type="CDD" id="cd04670">
    <property type="entry name" value="NUDIX_ASFGF2_Nudt6"/>
    <property type="match status" value="1"/>
</dbReference>
<accession>A0AAV0HDV3</accession>
<keyword evidence="7" id="KW-1185">Reference proteome</keyword>
<comment type="similarity">
    <text evidence="1 4">Belongs to the Nudix hydrolase family.</text>
</comment>
<keyword evidence="2" id="KW-0479">Metal-binding</keyword>
<dbReference type="PANTHER" id="PTHR13994">
    <property type="entry name" value="NUDIX HYDROLASE RELATED"/>
    <property type="match status" value="1"/>
</dbReference>
<evidence type="ECO:0000256" key="2">
    <source>
        <dbReference type="ARBA" id="ARBA00022723"/>
    </source>
</evidence>
<comment type="caution">
    <text evidence="6">The sequence shown here is derived from an EMBL/GenBank/DDBJ whole genome shotgun (WGS) entry which is preliminary data.</text>
</comment>
<gene>
    <name evidence="6" type="ORF">LITE_LOCUS4010</name>
</gene>
<dbReference type="EMBL" id="CAMGYJ010000002">
    <property type="protein sequence ID" value="CAI0383476.1"/>
    <property type="molecule type" value="Genomic_DNA"/>
</dbReference>
<dbReference type="AlphaFoldDB" id="A0AAV0HDV3"/>
<protein>
    <recommendedName>
        <fullName evidence="5">Nudix hydrolase domain-containing protein</fullName>
    </recommendedName>
</protein>
<evidence type="ECO:0000259" key="5">
    <source>
        <dbReference type="PROSITE" id="PS51462"/>
    </source>
</evidence>
<dbReference type="GO" id="GO:0047631">
    <property type="term" value="F:ADP-ribose diphosphatase activity"/>
    <property type="evidence" value="ECO:0007669"/>
    <property type="project" value="TreeGrafter"/>
</dbReference>
<evidence type="ECO:0000256" key="1">
    <source>
        <dbReference type="ARBA" id="ARBA00005582"/>
    </source>
</evidence>
<dbReference type="InterPro" id="IPR000086">
    <property type="entry name" value="NUDIX_hydrolase_dom"/>
</dbReference>
<dbReference type="PRINTS" id="PR00502">
    <property type="entry name" value="NUDIXFAMILY"/>
</dbReference>
<name>A0AAV0HDV3_9ROSI</name>
<dbReference type="Gene3D" id="3.90.79.10">
    <property type="entry name" value="Nucleoside Triphosphate Pyrophosphohydrolase"/>
    <property type="match status" value="1"/>
</dbReference>
<reference evidence="6" key="1">
    <citation type="submission" date="2022-08" db="EMBL/GenBank/DDBJ databases">
        <authorList>
            <person name="Gutierrez-Valencia J."/>
        </authorList>
    </citation>
    <scope>NUCLEOTIDE SEQUENCE</scope>
</reference>
<dbReference type="Gene3D" id="3.40.630.30">
    <property type="match status" value="1"/>
</dbReference>
<keyword evidence="3 4" id="KW-0378">Hydrolase</keyword>
<dbReference type="InterPro" id="IPR003293">
    <property type="entry name" value="Nudix_hydrolase6-like"/>
</dbReference>
<sequence length="368" mass="41235">MPSPIRVPIAMLATFRAQTSLKPHGGLFRLLLSTNPPRHSVLLSPSWVPSIPSGRTNTTTTSSGKERVYSSTRVQNKNMSSSSVKSVVVPTMANEDRHVDGGVKEEIKLLNATEDWFGGVTVVASEHTQVADFMPRLRHSISKWKEQGRRGLWMKLPINQSHLVDPVVKEGFRFHHAESDYVMLVRWLPEDEPDTLPVNASHRVGIGALVLNENKEVLVVMEKNGGFKDTGYWKMPTGVVDEGEDIYAAAVREVKEETGIDAEFVEILAFRQSHQSFFSKSDMFFVCMMRPLSSNITVQESEIAASKWMPIDEYVEQPYNKKHGQFRYVAEICKARAEGTYIGFSALPVSSASGKDVYLYYNKQDCSG</sequence>
<dbReference type="PROSITE" id="PS00893">
    <property type="entry name" value="NUDIX_BOX"/>
    <property type="match status" value="1"/>
</dbReference>